<comment type="caution">
    <text evidence="1">The sequence shown here is derived from an EMBL/GenBank/DDBJ whole genome shotgun (WGS) entry which is preliminary data.</text>
</comment>
<reference evidence="1 2" key="1">
    <citation type="submission" date="2015-11" db="EMBL/GenBank/DDBJ databases">
        <title>Expanding the genomic diversity of Burkholderia species for the development of highly accurate diagnostics.</title>
        <authorList>
            <person name="Sahl J."/>
            <person name="Keim P."/>
            <person name="Wagner D."/>
        </authorList>
    </citation>
    <scope>NUCLEOTIDE SEQUENCE [LARGE SCALE GENOMIC DNA]</scope>
    <source>
        <strain evidence="1 2">MSMB1137WGS</strain>
    </source>
</reference>
<name>A0AAW3NGC4_9BURK</name>
<organism evidence="1 2">
    <name type="scientific">Burkholderia ubonensis</name>
    <dbReference type="NCBI Taxonomy" id="101571"/>
    <lineage>
        <taxon>Bacteria</taxon>
        <taxon>Pseudomonadati</taxon>
        <taxon>Pseudomonadota</taxon>
        <taxon>Betaproteobacteria</taxon>
        <taxon>Burkholderiales</taxon>
        <taxon>Burkholderiaceae</taxon>
        <taxon>Burkholderia</taxon>
        <taxon>Burkholderia cepacia complex</taxon>
    </lineage>
</organism>
<proteinExistence type="predicted"/>
<protein>
    <submittedName>
        <fullName evidence="1">Uncharacterized protein</fullName>
    </submittedName>
</protein>
<evidence type="ECO:0000313" key="2">
    <source>
        <dbReference type="Proteomes" id="UP000056732"/>
    </source>
</evidence>
<dbReference type="AlphaFoldDB" id="A0AAW3NGC4"/>
<dbReference type="EMBL" id="LPDO01000061">
    <property type="protein sequence ID" value="KVT55635.1"/>
    <property type="molecule type" value="Genomic_DNA"/>
</dbReference>
<gene>
    <name evidence="1" type="ORF">WK53_33870</name>
</gene>
<sequence length="126" mass="13914">MFPLVFGLNGQARIGAALLVRLLSYAQIFVPAPAQSTEDRAERAIPILSYQWRMPARLLARFHQTKAPLRILRAEFIQHCATGMVVSNGHIPFPIDLIEPIAVRSAVSDRILATESMQVIFGFTGG</sequence>
<accession>A0AAW3NGC4</accession>
<evidence type="ECO:0000313" key="1">
    <source>
        <dbReference type="EMBL" id="KVT55635.1"/>
    </source>
</evidence>
<dbReference type="Proteomes" id="UP000056732">
    <property type="component" value="Unassembled WGS sequence"/>
</dbReference>